<gene>
    <name evidence="1" type="ORF">HUT09_34375</name>
</gene>
<proteinExistence type="predicted"/>
<dbReference type="InterPro" id="IPR007710">
    <property type="entry name" value="Nucleoside_deoxyribTrfase"/>
</dbReference>
<reference evidence="1 2" key="1">
    <citation type="submission" date="2020-06" db="EMBL/GenBank/DDBJ databases">
        <title>Genome mining for natural products.</title>
        <authorList>
            <person name="Zhang B."/>
            <person name="Shi J."/>
            <person name="Ge H."/>
        </authorList>
    </citation>
    <scope>NUCLEOTIDE SEQUENCE [LARGE SCALE GENOMIC DNA]</scope>
    <source>
        <strain evidence="1 2">NA06532</strain>
        <plasmid evidence="1 2">unnamed1</plasmid>
    </source>
</reference>
<evidence type="ECO:0000313" key="2">
    <source>
        <dbReference type="Proteomes" id="UP000509345"/>
    </source>
</evidence>
<evidence type="ECO:0000313" key="1">
    <source>
        <dbReference type="EMBL" id="QKW47692.1"/>
    </source>
</evidence>
<keyword evidence="1" id="KW-0614">Plasmid</keyword>
<dbReference type="Proteomes" id="UP000509345">
    <property type="component" value="Plasmid unnamed1"/>
</dbReference>
<protein>
    <submittedName>
        <fullName evidence="1">Nucleoside 2-deoxyribosyltransferase</fullName>
    </submittedName>
</protein>
<accession>A0A7H8MZV7</accession>
<name>A0A7H8MZV7_STRMI</name>
<dbReference type="AlphaFoldDB" id="A0A7H8MZV7"/>
<dbReference type="Gene3D" id="3.40.50.450">
    <property type="match status" value="1"/>
</dbReference>
<organism evidence="1 2">
    <name type="scientific">Streptomyces microflavus</name>
    <name type="common">Streptomyces lipmanii</name>
    <dbReference type="NCBI Taxonomy" id="1919"/>
    <lineage>
        <taxon>Bacteria</taxon>
        <taxon>Bacillati</taxon>
        <taxon>Actinomycetota</taxon>
        <taxon>Actinomycetes</taxon>
        <taxon>Kitasatosporales</taxon>
        <taxon>Streptomycetaceae</taxon>
        <taxon>Streptomyces</taxon>
    </lineage>
</organism>
<geneLocation type="plasmid" evidence="1 2">
    <name>unnamed1</name>
</geneLocation>
<keyword evidence="1" id="KW-0808">Transferase</keyword>
<dbReference type="Pfam" id="PF05014">
    <property type="entry name" value="Nuc_deoxyrib_tr"/>
    <property type="match status" value="1"/>
</dbReference>
<dbReference type="GO" id="GO:0016740">
    <property type="term" value="F:transferase activity"/>
    <property type="evidence" value="ECO:0007669"/>
    <property type="project" value="UniProtKB-KW"/>
</dbReference>
<sequence length="167" mass="18127">MTTTTAAPTSAGQQTRSVFLGGPFKALVDTDGAMNTEARTRFETLIERLEAEDYQVYNAHRRESWGAKFLTPDECTRLDYDEISASTVFVAFPGHPASPGTHIEIGWASALGKPIVLLLEEGADYAFLVRGLHTVADVTYLTISDTESLADEVITTVNRLARNATGS</sequence>
<dbReference type="EMBL" id="CP054927">
    <property type="protein sequence ID" value="QKW47692.1"/>
    <property type="molecule type" value="Genomic_DNA"/>
</dbReference>
<dbReference type="SUPFAM" id="SSF52309">
    <property type="entry name" value="N-(deoxy)ribosyltransferase-like"/>
    <property type="match status" value="1"/>
</dbReference>